<comment type="caution">
    <text evidence="3">The sequence shown here is derived from an EMBL/GenBank/DDBJ whole genome shotgun (WGS) entry which is preliminary data.</text>
</comment>
<proteinExistence type="predicted"/>
<evidence type="ECO:0000313" key="4">
    <source>
        <dbReference type="Proteomes" id="UP000232323"/>
    </source>
</evidence>
<evidence type="ECO:0000313" key="3">
    <source>
        <dbReference type="EMBL" id="GAX84035.1"/>
    </source>
</evidence>
<dbReference type="OrthoDB" id="42613at2759"/>
<dbReference type="Proteomes" id="UP000232323">
    <property type="component" value="Unassembled WGS sequence"/>
</dbReference>
<keyword evidence="4" id="KW-1185">Reference proteome</keyword>
<feature type="domain" description="Methyltransferase" evidence="2">
    <location>
        <begin position="561"/>
        <end position="610"/>
    </location>
</feature>
<feature type="compositionally biased region" description="Low complexity" evidence="1">
    <location>
        <begin position="474"/>
        <end position="497"/>
    </location>
</feature>
<protein>
    <recommendedName>
        <fullName evidence="2">Methyltransferase domain-containing protein</fullName>
    </recommendedName>
</protein>
<feature type="region of interest" description="Disordered" evidence="1">
    <location>
        <begin position="142"/>
        <end position="171"/>
    </location>
</feature>
<feature type="region of interest" description="Disordered" evidence="1">
    <location>
        <begin position="403"/>
        <end position="497"/>
    </location>
</feature>
<gene>
    <name evidence="3" type="ORF">CEUSTIGMA_g11459.t1</name>
</gene>
<dbReference type="InterPro" id="IPR025714">
    <property type="entry name" value="Methyltranfer_dom"/>
</dbReference>
<feature type="compositionally biased region" description="Low complexity" evidence="1">
    <location>
        <begin position="322"/>
        <end position="341"/>
    </location>
</feature>
<feature type="compositionally biased region" description="Polar residues" evidence="1">
    <location>
        <begin position="345"/>
        <end position="358"/>
    </location>
</feature>
<evidence type="ECO:0000256" key="1">
    <source>
        <dbReference type="SAM" id="MobiDB-lite"/>
    </source>
</evidence>
<dbReference type="AlphaFoldDB" id="A0A250XLQ9"/>
<evidence type="ECO:0000259" key="2">
    <source>
        <dbReference type="Pfam" id="PF13679"/>
    </source>
</evidence>
<accession>A0A250XLQ9</accession>
<dbReference type="EMBL" id="BEGY01000114">
    <property type="protein sequence ID" value="GAX84035.1"/>
    <property type="molecule type" value="Genomic_DNA"/>
</dbReference>
<sequence>MIFGTCVAHVCSLTQYAQHKVTRSVQACVSVEKQTFGPKENHPSSYDEDPPFAAFKHINDLLRSAHLRQERARRMRSSYGKYGYQGEDDEDRLRDMLGARHRLDPELVPMLFPLSSKVERDCGPQGLPALPSVQKAVRRKLPQMDYVSPSGSKNTEEGTTDSKRKPSSVSSRTQVLHKLCAEIAALRALDVGEVLEASEFYERTRRRIRSDTMLDLACGHGLAGVLFAVLESKVSRVILIDKKRPPSHDLIMQAVKQVAPWALTKVVFFEADLKLLEKAVSQHKEGQQITGSSSLLILTSDDTLLAVNDTCTASQRRCSSNAAAVSTSPQQQQSSQEVNSADRTAASSKRSGLTTITPNGRKRAAKLSPAKSNKQDPDGEQESESPLPLSAEVLSVILTLIPGEQPSDQNGGRFALAPCSSSIPVQDHHRQQQQQSVQEGASVAPNAAPLGAVSKSSQTPVRSRRKISKDHPLSSSLGSSDQMSSNDESPSASSAGAASCMMTSSSSAVQNAAAAVKAAVVAHPASPNTISLPLVPSRCSNLESTSQQDNRVGEGGNSILSLTPQADMTVSSASSCSIIALHACGILTDTVLALAVSLKAPVAVLPCCYTGTAKSVPLGVRRAMGVELASDVDRSYRMEAAGYVVDWSAIPGVVTCANRILIAEGR</sequence>
<feature type="compositionally biased region" description="Basic and acidic residues" evidence="1">
    <location>
        <begin position="154"/>
        <end position="164"/>
    </location>
</feature>
<organism evidence="3 4">
    <name type="scientific">Chlamydomonas eustigma</name>
    <dbReference type="NCBI Taxonomy" id="1157962"/>
    <lineage>
        <taxon>Eukaryota</taxon>
        <taxon>Viridiplantae</taxon>
        <taxon>Chlorophyta</taxon>
        <taxon>core chlorophytes</taxon>
        <taxon>Chlorophyceae</taxon>
        <taxon>CS clade</taxon>
        <taxon>Chlamydomonadales</taxon>
        <taxon>Chlamydomonadaceae</taxon>
        <taxon>Chlamydomonas</taxon>
    </lineage>
</organism>
<reference evidence="3 4" key="1">
    <citation type="submission" date="2017-08" db="EMBL/GenBank/DDBJ databases">
        <title>Acidophilic green algal genome provides insights into adaptation to an acidic environment.</title>
        <authorList>
            <person name="Hirooka S."/>
            <person name="Hirose Y."/>
            <person name="Kanesaki Y."/>
            <person name="Higuchi S."/>
            <person name="Fujiwara T."/>
            <person name="Onuma R."/>
            <person name="Era A."/>
            <person name="Ohbayashi R."/>
            <person name="Uzuka A."/>
            <person name="Nozaki H."/>
            <person name="Yoshikawa H."/>
            <person name="Miyagishima S.Y."/>
        </authorList>
    </citation>
    <scope>NUCLEOTIDE SEQUENCE [LARGE SCALE GENOMIC DNA]</scope>
    <source>
        <strain evidence="3 4">NIES-2499</strain>
    </source>
</reference>
<dbReference type="Pfam" id="PF13679">
    <property type="entry name" value="Methyltransf_32"/>
    <property type="match status" value="1"/>
</dbReference>
<name>A0A250XLQ9_9CHLO</name>
<feature type="region of interest" description="Disordered" evidence="1">
    <location>
        <begin position="322"/>
        <end position="387"/>
    </location>
</feature>